<protein>
    <submittedName>
        <fullName evidence="2">Uncharacterized protein</fullName>
    </submittedName>
</protein>
<reference evidence="2" key="1">
    <citation type="journal article" date="2020" name="G3 (Bethesda)">
        <title>High-Quality Assemblies for Three Invasive Social Wasps from the &lt;i&gt;Vespula&lt;/i&gt; Genus.</title>
        <authorList>
            <person name="Harrop T.W.R."/>
            <person name="Guhlin J."/>
            <person name="McLaughlin G.M."/>
            <person name="Permina E."/>
            <person name="Stockwell P."/>
            <person name="Gilligan J."/>
            <person name="Le Lec M.F."/>
            <person name="Gruber M.A.M."/>
            <person name="Quinn O."/>
            <person name="Lovegrove M."/>
            <person name="Duncan E.J."/>
            <person name="Remnant E.J."/>
            <person name="Van Eeckhoven J."/>
            <person name="Graham B."/>
            <person name="Knapp R.A."/>
            <person name="Langford K.W."/>
            <person name="Kronenberg Z."/>
            <person name="Press M.O."/>
            <person name="Eacker S.M."/>
            <person name="Wilson-Rankin E.E."/>
            <person name="Purcell J."/>
            <person name="Lester P.J."/>
            <person name="Dearden P.K."/>
        </authorList>
    </citation>
    <scope>NUCLEOTIDE SEQUENCE</scope>
    <source>
        <strain evidence="2">Marl-1</strain>
    </source>
</reference>
<dbReference type="Proteomes" id="UP000614350">
    <property type="component" value="Unassembled WGS sequence"/>
</dbReference>
<dbReference type="AlphaFoldDB" id="A0A834NKK6"/>
<feature type="region of interest" description="Disordered" evidence="1">
    <location>
        <begin position="76"/>
        <end position="115"/>
    </location>
</feature>
<evidence type="ECO:0000256" key="1">
    <source>
        <dbReference type="SAM" id="MobiDB-lite"/>
    </source>
</evidence>
<feature type="compositionally biased region" description="Acidic residues" evidence="1">
    <location>
        <begin position="90"/>
        <end position="115"/>
    </location>
</feature>
<gene>
    <name evidence="2" type="ORF">HZH66_001371</name>
</gene>
<dbReference type="EMBL" id="JACSEA010000001">
    <property type="protein sequence ID" value="KAF7412475.1"/>
    <property type="molecule type" value="Genomic_DNA"/>
</dbReference>
<comment type="caution">
    <text evidence="2">The sequence shown here is derived from an EMBL/GenBank/DDBJ whole genome shotgun (WGS) entry which is preliminary data.</text>
</comment>
<sequence length="115" mass="13321">MYPFHVDGSSRKFASPLGLFHLGNSHLECTFPPRWEGTWFQSGVRQSIVISRNELSRNPATAASSFTRSTPMFSSTKRVSTICEEKKEEEAEEEEEEEEEEEKKEEDEMEVEVER</sequence>
<proteinExistence type="predicted"/>
<evidence type="ECO:0000313" key="2">
    <source>
        <dbReference type="EMBL" id="KAF7412475.1"/>
    </source>
</evidence>
<organism evidence="2 3">
    <name type="scientific">Vespula vulgaris</name>
    <name type="common">Yellow jacket</name>
    <name type="synonym">Wasp</name>
    <dbReference type="NCBI Taxonomy" id="7454"/>
    <lineage>
        <taxon>Eukaryota</taxon>
        <taxon>Metazoa</taxon>
        <taxon>Ecdysozoa</taxon>
        <taxon>Arthropoda</taxon>
        <taxon>Hexapoda</taxon>
        <taxon>Insecta</taxon>
        <taxon>Pterygota</taxon>
        <taxon>Neoptera</taxon>
        <taxon>Endopterygota</taxon>
        <taxon>Hymenoptera</taxon>
        <taxon>Apocrita</taxon>
        <taxon>Aculeata</taxon>
        <taxon>Vespoidea</taxon>
        <taxon>Vespidae</taxon>
        <taxon>Vespinae</taxon>
        <taxon>Vespula</taxon>
    </lineage>
</organism>
<accession>A0A834NKK6</accession>
<evidence type="ECO:0000313" key="3">
    <source>
        <dbReference type="Proteomes" id="UP000614350"/>
    </source>
</evidence>
<keyword evidence="3" id="KW-1185">Reference proteome</keyword>
<name>A0A834NKK6_VESVU</name>